<keyword evidence="3" id="KW-1185">Reference proteome</keyword>
<dbReference type="Proteomes" id="UP001139451">
    <property type="component" value="Unassembled WGS sequence"/>
</dbReference>
<evidence type="ECO:0000313" key="3">
    <source>
        <dbReference type="Proteomes" id="UP001139451"/>
    </source>
</evidence>
<sequence length="89" mass="9862">MEAFISVSEQKAGYRPGATGLAWQRAGRFKPSLKGLSYKRRLCLMVRMGDGPRWRERAEAIEYAIVTVLLLGSFVAGALGFVRWLVGEG</sequence>
<evidence type="ECO:0000313" key="2">
    <source>
        <dbReference type="EMBL" id="MCP3730364.1"/>
    </source>
</evidence>
<keyword evidence="1" id="KW-1133">Transmembrane helix</keyword>
<name>A0A9X2HJR2_9SPHN</name>
<feature type="transmembrane region" description="Helical" evidence="1">
    <location>
        <begin position="63"/>
        <end position="86"/>
    </location>
</feature>
<evidence type="ECO:0000256" key="1">
    <source>
        <dbReference type="SAM" id="Phobius"/>
    </source>
</evidence>
<organism evidence="2 3">
    <name type="scientific">Sphingomonas tagetis</name>
    <dbReference type="NCBI Taxonomy" id="2949092"/>
    <lineage>
        <taxon>Bacteria</taxon>
        <taxon>Pseudomonadati</taxon>
        <taxon>Pseudomonadota</taxon>
        <taxon>Alphaproteobacteria</taxon>
        <taxon>Sphingomonadales</taxon>
        <taxon>Sphingomonadaceae</taxon>
        <taxon>Sphingomonas</taxon>
    </lineage>
</organism>
<gene>
    <name evidence="2" type="ORF">M9978_07970</name>
</gene>
<dbReference type="AlphaFoldDB" id="A0A9X2HJR2"/>
<keyword evidence="1" id="KW-0812">Transmembrane</keyword>
<dbReference type="EMBL" id="JAMLDX010000004">
    <property type="protein sequence ID" value="MCP3730364.1"/>
    <property type="molecule type" value="Genomic_DNA"/>
</dbReference>
<keyword evidence="1" id="KW-0472">Membrane</keyword>
<proteinExistence type="predicted"/>
<comment type="caution">
    <text evidence="2">The sequence shown here is derived from an EMBL/GenBank/DDBJ whole genome shotgun (WGS) entry which is preliminary data.</text>
</comment>
<accession>A0A9X2HJR2</accession>
<protein>
    <submittedName>
        <fullName evidence="2">Uncharacterized protein</fullName>
    </submittedName>
</protein>
<reference evidence="2" key="1">
    <citation type="submission" date="2022-05" db="EMBL/GenBank/DDBJ databases">
        <title>Sphingomonas sp. strain MG17 Genome sequencing and assembly.</title>
        <authorList>
            <person name="Kim I."/>
        </authorList>
    </citation>
    <scope>NUCLEOTIDE SEQUENCE</scope>
    <source>
        <strain evidence="2">MG17</strain>
    </source>
</reference>